<gene>
    <name evidence="3" type="ORF">EJB06_15695</name>
</gene>
<evidence type="ECO:0000259" key="2">
    <source>
        <dbReference type="Pfam" id="PF11740"/>
    </source>
</evidence>
<evidence type="ECO:0000256" key="1">
    <source>
        <dbReference type="SAM" id="Coils"/>
    </source>
</evidence>
<dbReference type="InterPro" id="IPR021104">
    <property type="entry name" value="KfrA_DNA-bd_N"/>
</dbReference>
<keyword evidence="3" id="KW-0238">DNA-binding</keyword>
<dbReference type="Pfam" id="PF11740">
    <property type="entry name" value="KfrA_N"/>
    <property type="match status" value="1"/>
</dbReference>
<dbReference type="OrthoDB" id="583532at2"/>
<organism evidence="3 4">
    <name type="scientific">Massilia atriviolacea</name>
    <dbReference type="NCBI Taxonomy" id="2495579"/>
    <lineage>
        <taxon>Bacteria</taxon>
        <taxon>Pseudomonadati</taxon>
        <taxon>Pseudomonadota</taxon>
        <taxon>Betaproteobacteria</taxon>
        <taxon>Burkholderiales</taxon>
        <taxon>Oxalobacteraceae</taxon>
        <taxon>Telluria group</taxon>
        <taxon>Massilia</taxon>
    </lineage>
</organism>
<protein>
    <submittedName>
        <fullName evidence="3">DNA-binding protein</fullName>
    </submittedName>
</protein>
<proteinExistence type="predicted"/>
<comment type="caution">
    <text evidence="3">The sequence shown here is derived from an EMBL/GenBank/DDBJ whole genome shotgun (WGS) entry which is preliminary data.</text>
</comment>
<evidence type="ECO:0000313" key="3">
    <source>
        <dbReference type="EMBL" id="RSZ58385.1"/>
    </source>
</evidence>
<dbReference type="EMBL" id="RXLQ01000007">
    <property type="protein sequence ID" value="RSZ58385.1"/>
    <property type="molecule type" value="Genomic_DNA"/>
</dbReference>
<dbReference type="Proteomes" id="UP000278085">
    <property type="component" value="Unassembled WGS sequence"/>
</dbReference>
<name>A0A430HLG9_9BURK</name>
<dbReference type="RefSeq" id="WP_126074958.1">
    <property type="nucleotide sequence ID" value="NZ_CP051166.1"/>
</dbReference>
<dbReference type="GO" id="GO:0003677">
    <property type="term" value="F:DNA binding"/>
    <property type="evidence" value="ECO:0007669"/>
    <property type="project" value="UniProtKB-KW"/>
</dbReference>
<feature type="domain" description="KfrA N-terminal DNA-binding" evidence="2">
    <location>
        <begin position="7"/>
        <end position="118"/>
    </location>
</feature>
<keyword evidence="4" id="KW-1185">Reference proteome</keyword>
<evidence type="ECO:0000313" key="4">
    <source>
        <dbReference type="Proteomes" id="UP000278085"/>
    </source>
</evidence>
<accession>A0A430HLG9</accession>
<keyword evidence="1" id="KW-0175">Coiled coil</keyword>
<sequence>MARQEVTYEEVVAAAISLQEDGTRPSIDAVRTALGTGSPNVIHQHLIEWRASEATPPAPPSAEIPAAVATVLGNWAQQFAHEAGAGVRDALAQAGSDMADLLASSKQLEAERDDLRGQLTGMTIARDQALATVAERDEDIQRLTVELRNARLVATEALVGKAKDQLAIEGKNEQLLDLRAQIERNVASQAAVSDARLAAEMELIGAVTARDNFETEIKELRARLDASNAERSALRAEVEVMRARQ</sequence>
<dbReference type="AlphaFoldDB" id="A0A430HLG9"/>
<feature type="coiled-coil region" evidence="1">
    <location>
        <begin position="210"/>
        <end position="244"/>
    </location>
</feature>
<reference evidence="3 4" key="1">
    <citation type="submission" date="2018-12" db="EMBL/GenBank/DDBJ databases">
        <authorList>
            <person name="Yang E."/>
        </authorList>
    </citation>
    <scope>NUCLEOTIDE SEQUENCE [LARGE SCALE GENOMIC DNA]</scope>
    <source>
        <strain evidence="3 4">SOD</strain>
    </source>
</reference>
<feature type="coiled-coil region" evidence="1">
    <location>
        <begin position="91"/>
        <end position="118"/>
    </location>
</feature>